<evidence type="ECO:0000256" key="5">
    <source>
        <dbReference type="ARBA" id="ARBA00023136"/>
    </source>
</evidence>
<dbReference type="Proteomes" id="UP000215450">
    <property type="component" value="Unassembled WGS sequence"/>
</dbReference>
<feature type="transmembrane region" description="Helical" evidence="6">
    <location>
        <begin position="460"/>
        <end position="482"/>
    </location>
</feature>
<dbReference type="InterPro" id="IPR036866">
    <property type="entry name" value="RibonucZ/Hydroxyglut_hydro"/>
</dbReference>
<dbReference type="InterPro" id="IPR052159">
    <property type="entry name" value="Competence_DNA_uptake"/>
</dbReference>
<evidence type="ECO:0000256" key="4">
    <source>
        <dbReference type="ARBA" id="ARBA00022989"/>
    </source>
</evidence>
<dbReference type="Pfam" id="PF03772">
    <property type="entry name" value="Competence"/>
    <property type="match status" value="1"/>
</dbReference>
<dbReference type="Gene3D" id="3.60.15.10">
    <property type="entry name" value="Ribonuclease Z/Hydroxyacylglutathione hydrolase-like"/>
    <property type="match status" value="1"/>
</dbReference>
<dbReference type="NCBIfam" id="TIGR00361">
    <property type="entry name" value="ComEC_Rec2"/>
    <property type="match status" value="1"/>
</dbReference>
<dbReference type="NCBIfam" id="TIGR00360">
    <property type="entry name" value="ComEC_N-term"/>
    <property type="match status" value="1"/>
</dbReference>
<dbReference type="OrthoDB" id="9761531at2"/>
<evidence type="ECO:0000313" key="9">
    <source>
        <dbReference type="EMBL" id="SNB85318.1"/>
    </source>
</evidence>
<keyword evidence="3 6" id="KW-0812">Transmembrane</keyword>
<dbReference type="EMBL" id="FXUV01000002">
    <property type="protein sequence ID" value="SMQ11823.1"/>
    <property type="molecule type" value="Genomic_DNA"/>
</dbReference>
<reference evidence="9 10" key="2">
    <citation type="submission" date="2017-06" db="EMBL/GenBank/DDBJ databases">
        <authorList>
            <person name="Kim H.J."/>
            <person name="Triplett B.A."/>
        </authorList>
    </citation>
    <scope>NUCLEOTIDE SEQUENCE [LARGE SCALE GENOMIC DNA]</scope>
    <source>
        <strain evidence="9">Kingella_eburonensis</strain>
    </source>
</reference>
<evidence type="ECO:0000256" key="3">
    <source>
        <dbReference type="ARBA" id="ARBA00022692"/>
    </source>
</evidence>
<dbReference type="PANTHER" id="PTHR30619">
    <property type="entry name" value="DNA INTERNALIZATION/COMPETENCE PROTEIN COMEC/REC2"/>
    <property type="match status" value="1"/>
</dbReference>
<feature type="transmembrane region" description="Helical" evidence="6">
    <location>
        <begin position="385"/>
        <end position="404"/>
    </location>
</feature>
<evidence type="ECO:0000256" key="1">
    <source>
        <dbReference type="ARBA" id="ARBA00004651"/>
    </source>
</evidence>
<evidence type="ECO:0000259" key="7">
    <source>
        <dbReference type="SMART" id="SM00849"/>
    </source>
</evidence>
<dbReference type="InterPro" id="IPR025405">
    <property type="entry name" value="DUF4131"/>
</dbReference>
<dbReference type="AlphaFoldDB" id="A0A238TF03"/>
<keyword evidence="10" id="KW-1185">Reference proteome</keyword>
<reference evidence="8" key="1">
    <citation type="submission" date="2017-05" db="EMBL/GenBank/DDBJ databases">
        <authorList>
            <person name="Song R."/>
            <person name="Chenine A.L."/>
            <person name="Ruprecht R.M."/>
        </authorList>
    </citation>
    <scope>NUCLEOTIDE SEQUENCE</scope>
    <source>
        <strain evidence="8">Kingella_eburonensis</strain>
    </source>
</reference>
<evidence type="ECO:0000256" key="2">
    <source>
        <dbReference type="ARBA" id="ARBA00022475"/>
    </source>
</evidence>
<dbReference type="InterPro" id="IPR035681">
    <property type="entry name" value="ComA-like_MBL"/>
</dbReference>
<keyword evidence="5 6" id="KW-0472">Membrane</keyword>
<comment type="subcellular location">
    <subcellularLocation>
        <location evidence="1">Cell membrane</location>
        <topology evidence="1">Multi-pass membrane protein</topology>
    </subcellularLocation>
</comment>
<accession>A0A238TF03</accession>
<organism evidence="9 10">
    <name type="scientific">Kingella negevensis</name>
    <dbReference type="NCBI Taxonomy" id="1522312"/>
    <lineage>
        <taxon>Bacteria</taxon>
        <taxon>Pseudomonadati</taxon>
        <taxon>Pseudomonadota</taxon>
        <taxon>Betaproteobacteria</taxon>
        <taxon>Neisseriales</taxon>
        <taxon>Neisseriaceae</taxon>
        <taxon>Kingella</taxon>
    </lineage>
</organism>
<dbReference type="STRING" id="1522312.GCA_900177895_00562"/>
<sequence>MNTTYLFTTFALGAIASFFLPTQGNFWFWLIAFTANLAAIIWAKHTRSLKIFQAAFLCFCALLGASYAIGRTQWALSQQWQPTLSPVPTPLRVQITELPKQDETNADHTSFIGTAQTADGKTYRLYFNDYAGGAWHVGETWQLNARVRATVGTRNFVGFDREAWALSNQIDGIANISKNNRLLQPENVQNINSVRAKIIAGWQDAAAHYPQGAGLMTALAVADPSGLSHETWAALRPLGLNHLVSISGLHIGMVSMLATGLALVVLYLSRLEIARPRVWALSFGVLVGLFYTALAGFQVPALRSFLMFSVFAVAWIGRKKAKPWRTWWAALAVVLLFQPAAVLATGFWLSFGLVGVLIWACGFRLRPFPRGWAFKLKQAVFAQGALTLASAVMTVFLFGSLPIFSPLVNAVAIPFFSWLLVPLALVASVLPFGSLKMWVAWLGEWTVSVLQFLGGVLPEWYFVHAPTGLMWAAMAGVLLLVLPRGSGLKPLACCGLAAFFLYRVEPVSHGFKMTVFDVGQGLSVLLQTPSQNVLFDTGKPAVGATLLQNLRAKGVWRLDSLIVSHHDNDHDGGFAEINRSLKVDEIWAGQPEFYPQAKYCADGLAWTVDDVRFEFLTPPMGFQAADNDLSCVLRVVSGAQSLLIMGDTGKAGEWKLLQKYGTGLKGDVLVLGHHGSKSATSSVFLDAVAPQIAIASSGFANAFRHPHPNVQAQLAARSVGLYRTDLQGGVQVDFDGSRFQAALATEQKFWWQRKPFLRVPE</sequence>
<dbReference type="InterPro" id="IPR001279">
    <property type="entry name" value="Metallo-B-lactamas"/>
</dbReference>
<protein>
    <submittedName>
        <fullName evidence="9">ComEC family competence protein</fullName>
    </submittedName>
</protein>
<feature type="transmembrane region" description="Helical" evidence="6">
    <location>
        <begin position="243"/>
        <end position="266"/>
    </location>
</feature>
<dbReference type="GO" id="GO:0005886">
    <property type="term" value="C:plasma membrane"/>
    <property type="evidence" value="ECO:0007669"/>
    <property type="project" value="UniProtKB-SubCell"/>
</dbReference>
<feature type="transmembrane region" description="Helical" evidence="6">
    <location>
        <begin position="410"/>
        <end position="430"/>
    </location>
</feature>
<dbReference type="InterPro" id="IPR004797">
    <property type="entry name" value="Competence_ComEC/Rec2"/>
</dbReference>
<gene>
    <name evidence="9" type="ORF">KEBURONENSIS_00708</name>
    <name evidence="8" type="ORF">KEBURONENSIS_00830</name>
</gene>
<evidence type="ECO:0000313" key="8">
    <source>
        <dbReference type="EMBL" id="SMQ11823.1"/>
    </source>
</evidence>
<feature type="transmembrane region" description="Helical" evidence="6">
    <location>
        <begin position="51"/>
        <end position="70"/>
    </location>
</feature>
<feature type="transmembrane region" description="Helical" evidence="6">
    <location>
        <begin position="26"/>
        <end position="44"/>
    </location>
</feature>
<evidence type="ECO:0000256" key="6">
    <source>
        <dbReference type="SAM" id="Phobius"/>
    </source>
</evidence>
<dbReference type="InterPro" id="IPR004477">
    <property type="entry name" value="ComEC_N"/>
</dbReference>
<dbReference type="Pfam" id="PF13567">
    <property type="entry name" value="DUF4131"/>
    <property type="match status" value="1"/>
</dbReference>
<dbReference type="SUPFAM" id="SSF56281">
    <property type="entry name" value="Metallo-hydrolase/oxidoreductase"/>
    <property type="match status" value="1"/>
</dbReference>
<feature type="transmembrane region" description="Helical" evidence="6">
    <location>
        <begin position="278"/>
        <end position="295"/>
    </location>
</feature>
<dbReference type="CDD" id="cd07731">
    <property type="entry name" value="ComA-like_MBL-fold"/>
    <property type="match status" value="1"/>
</dbReference>
<feature type="transmembrane region" description="Helical" evidence="6">
    <location>
        <begin position="301"/>
        <end position="317"/>
    </location>
</feature>
<dbReference type="Pfam" id="PF00753">
    <property type="entry name" value="Lactamase_B"/>
    <property type="match status" value="1"/>
</dbReference>
<proteinExistence type="predicted"/>
<feature type="domain" description="Metallo-beta-lactamase" evidence="7">
    <location>
        <begin position="520"/>
        <end position="699"/>
    </location>
</feature>
<feature type="transmembrane region" description="Helical" evidence="6">
    <location>
        <begin position="324"/>
        <end position="341"/>
    </location>
</feature>
<dbReference type="PANTHER" id="PTHR30619:SF1">
    <property type="entry name" value="RECOMBINATION PROTEIN 2"/>
    <property type="match status" value="1"/>
</dbReference>
<dbReference type="SMART" id="SM00849">
    <property type="entry name" value="Lactamase_B"/>
    <property type="match status" value="1"/>
</dbReference>
<keyword evidence="2" id="KW-1003">Cell membrane</keyword>
<evidence type="ECO:0000313" key="10">
    <source>
        <dbReference type="Proteomes" id="UP000215450"/>
    </source>
</evidence>
<keyword evidence="4 6" id="KW-1133">Transmembrane helix</keyword>
<dbReference type="RefSeq" id="WP_095061909.1">
    <property type="nucleotide sequence ID" value="NZ_FXUV02000098.1"/>
</dbReference>
<dbReference type="GO" id="GO:0030420">
    <property type="term" value="P:establishment of competence for transformation"/>
    <property type="evidence" value="ECO:0007669"/>
    <property type="project" value="InterPro"/>
</dbReference>
<name>A0A238TF03_9NEIS</name>
<dbReference type="EMBL" id="FXUV02000098">
    <property type="protein sequence ID" value="SNB85318.1"/>
    <property type="molecule type" value="Genomic_DNA"/>
</dbReference>